<dbReference type="Gene3D" id="2.40.30.170">
    <property type="match status" value="1"/>
</dbReference>
<evidence type="ECO:0000256" key="1">
    <source>
        <dbReference type="ARBA" id="ARBA00009477"/>
    </source>
</evidence>
<dbReference type="NCBIfam" id="TIGR01730">
    <property type="entry name" value="RND_mfp"/>
    <property type="match status" value="1"/>
</dbReference>
<evidence type="ECO:0000259" key="3">
    <source>
        <dbReference type="Pfam" id="PF25973"/>
    </source>
</evidence>
<evidence type="ECO:0000313" key="6">
    <source>
        <dbReference type="Proteomes" id="UP000760480"/>
    </source>
</evidence>
<proteinExistence type="inferred from homology"/>
<dbReference type="PANTHER" id="PTHR30469">
    <property type="entry name" value="MULTIDRUG RESISTANCE PROTEIN MDTA"/>
    <property type="match status" value="1"/>
</dbReference>
<evidence type="ECO:0000313" key="5">
    <source>
        <dbReference type="EMBL" id="NMQ18998.1"/>
    </source>
</evidence>
<dbReference type="Gene3D" id="1.10.287.470">
    <property type="entry name" value="Helix hairpin bin"/>
    <property type="match status" value="1"/>
</dbReference>
<dbReference type="Gene3D" id="2.40.420.20">
    <property type="match status" value="1"/>
</dbReference>
<evidence type="ECO:0000259" key="2">
    <source>
        <dbReference type="Pfam" id="PF25954"/>
    </source>
</evidence>
<reference evidence="5 6" key="1">
    <citation type="submission" date="2019-03" db="EMBL/GenBank/DDBJ databases">
        <title>Metabolic reconstructions from genomes of highly enriched 'Candidatus Accumulibacter' and 'Candidatus Competibacter' bioreactor populations.</title>
        <authorList>
            <person name="Annavajhala M.K."/>
            <person name="Welles L."/>
            <person name="Abbas B."/>
            <person name="Sorokin D."/>
            <person name="Park H."/>
            <person name="Van Loosdrecht M."/>
            <person name="Chandran K."/>
        </authorList>
    </citation>
    <scope>NUCLEOTIDE SEQUENCE [LARGE SCALE GENOMIC DNA]</scope>
    <source>
        <strain evidence="5 6">SBR_G</strain>
    </source>
</reference>
<comment type="similarity">
    <text evidence="1">Belongs to the membrane fusion protein (MFP) (TC 8.A.1) family.</text>
</comment>
<feature type="domain" description="CusB-like beta-barrel" evidence="2">
    <location>
        <begin position="203"/>
        <end position="275"/>
    </location>
</feature>
<protein>
    <submittedName>
        <fullName evidence="5">Efflux RND transporter periplasmic adaptor subunit</fullName>
    </submittedName>
</protein>
<dbReference type="Pfam" id="PF25989">
    <property type="entry name" value="YknX_C"/>
    <property type="match status" value="1"/>
</dbReference>
<feature type="domain" description="CzcB-like barrel-sandwich hybrid" evidence="3">
    <location>
        <begin position="71"/>
        <end position="196"/>
    </location>
</feature>
<evidence type="ECO:0000259" key="4">
    <source>
        <dbReference type="Pfam" id="PF25989"/>
    </source>
</evidence>
<dbReference type="SUPFAM" id="SSF111369">
    <property type="entry name" value="HlyD-like secretion proteins"/>
    <property type="match status" value="1"/>
</dbReference>
<sequence length="367" mass="38919">MRLLSQLGVVVPLIALAAGGGWYWTVGGERGDEAPSTRQTKAAVVETVPARLGTVTETVAAVGTARAASSVKIVPSTAGRITHIAFQAGQRVQAGATLVELDSDSERAAVREAESDLANWRLQVQRAGSLRAQRLVSAADLDDLRAKLGMAEARLEAARSRLQKRTVRAPFAGVVGLRNVNLGAYVDTDTSLTTLDDLETIELEFKVPERYFSVVKPEQAIRAVSAAFPGRTFVGAVREVDTRIDPVARAFRVRAELPNPDALLPDGLFMAVRLTVAERDHAVLVPEEAVVSENGRSYVHVVADGIASRTAITTGQRLDAAVEVLTGLAPGAEVVTKGHQALRERSPVRPVDGSAKTAAALISGETD</sequence>
<dbReference type="EMBL" id="SPMZ01000019">
    <property type="protein sequence ID" value="NMQ18998.1"/>
    <property type="molecule type" value="Genomic_DNA"/>
</dbReference>
<name>A0ABX1THY7_9GAMM</name>
<organism evidence="5 6">
    <name type="scientific">Candidatus Competibacter phosphatis</name>
    <dbReference type="NCBI Taxonomy" id="221280"/>
    <lineage>
        <taxon>Bacteria</taxon>
        <taxon>Pseudomonadati</taxon>
        <taxon>Pseudomonadota</taxon>
        <taxon>Gammaproteobacteria</taxon>
        <taxon>Candidatus Competibacteraceae</taxon>
        <taxon>Candidatus Competibacter</taxon>
    </lineage>
</organism>
<comment type="caution">
    <text evidence="5">The sequence shown here is derived from an EMBL/GenBank/DDBJ whole genome shotgun (WGS) entry which is preliminary data.</text>
</comment>
<gene>
    <name evidence="5" type="ORF">E4P82_07120</name>
</gene>
<dbReference type="Gene3D" id="2.40.50.100">
    <property type="match status" value="1"/>
</dbReference>
<dbReference type="InterPro" id="IPR058647">
    <property type="entry name" value="BSH_CzcB-like"/>
</dbReference>
<feature type="domain" description="YknX-like C-terminal permuted SH3-like" evidence="4">
    <location>
        <begin position="283"/>
        <end position="347"/>
    </location>
</feature>
<dbReference type="InterPro" id="IPR058792">
    <property type="entry name" value="Beta-barrel_RND_2"/>
</dbReference>
<dbReference type="Pfam" id="PF25954">
    <property type="entry name" value="Beta-barrel_RND_2"/>
    <property type="match status" value="1"/>
</dbReference>
<dbReference type="InterPro" id="IPR006143">
    <property type="entry name" value="RND_pump_MFP"/>
</dbReference>
<dbReference type="PANTHER" id="PTHR30469:SF11">
    <property type="entry name" value="BLL4320 PROTEIN"/>
    <property type="match status" value="1"/>
</dbReference>
<dbReference type="InterPro" id="IPR058637">
    <property type="entry name" value="YknX-like_C"/>
</dbReference>
<keyword evidence="6" id="KW-1185">Reference proteome</keyword>
<dbReference type="RefSeq" id="WP_169248262.1">
    <property type="nucleotide sequence ID" value="NZ_SPMZ01000019.1"/>
</dbReference>
<dbReference type="Pfam" id="PF25973">
    <property type="entry name" value="BSH_CzcB"/>
    <property type="match status" value="1"/>
</dbReference>
<accession>A0ABX1THY7</accession>
<dbReference type="Proteomes" id="UP000760480">
    <property type="component" value="Unassembled WGS sequence"/>
</dbReference>